<feature type="non-terminal residue" evidence="1">
    <location>
        <position position="76"/>
    </location>
</feature>
<feature type="non-terminal residue" evidence="1">
    <location>
        <position position="1"/>
    </location>
</feature>
<dbReference type="Proteomes" id="UP000800094">
    <property type="component" value="Unassembled WGS sequence"/>
</dbReference>
<name>A0A6A6II95_9PLEO</name>
<gene>
    <name evidence="1" type="ORF">BU26DRAFT_391537</name>
</gene>
<dbReference type="GeneID" id="54576035"/>
<evidence type="ECO:0000313" key="1">
    <source>
        <dbReference type="EMBL" id="KAF2249929.1"/>
    </source>
</evidence>
<reference evidence="1" key="1">
    <citation type="journal article" date="2020" name="Stud. Mycol.">
        <title>101 Dothideomycetes genomes: a test case for predicting lifestyles and emergence of pathogens.</title>
        <authorList>
            <person name="Haridas S."/>
            <person name="Albert R."/>
            <person name="Binder M."/>
            <person name="Bloem J."/>
            <person name="Labutti K."/>
            <person name="Salamov A."/>
            <person name="Andreopoulos B."/>
            <person name="Baker S."/>
            <person name="Barry K."/>
            <person name="Bills G."/>
            <person name="Bluhm B."/>
            <person name="Cannon C."/>
            <person name="Castanera R."/>
            <person name="Culley D."/>
            <person name="Daum C."/>
            <person name="Ezra D."/>
            <person name="Gonzalez J."/>
            <person name="Henrissat B."/>
            <person name="Kuo A."/>
            <person name="Liang C."/>
            <person name="Lipzen A."/>
            <person name="Lutzoni F."/>
            <person name="Magnuson J."/>
            <person name="Mondo S."/>
            <person name="Nolan M."/>
            <person name="Ohm R."/>
            <person name="Pangilinan J."/>
            <person name="Park H.-J."/>
            <person name="Ramirez L."/>
            <person name="Alfaro M."/>
            <person name="Sun H."/>
            <person name="Tritt A."/>
            <person name="Yoshinaga Y."/>
            <person name="Zwiers L.-H."/>
            <person name="Turgeon B."/>
            <person name="Goodwin S."/>
            <person name="Spatafora J."/>
            <person name="Crous P."/>
            <person name="Grigoriev I."/>
        </authorList>
    </citation>
    <scope>NUCLEOTIDE SEQUENCE</scope>
    <source>
        <strain evidence="1">CBS 122368</strain>
    </source>
</reference>
<evidence type="ECO:0000313" key="2">
    <source>
        <dbReference type="Proteomes" id="UP000800094"/>
    </source>
</evidence>
<dbReference type="EMBL" id="ML987194">
    <property type="protein sequence ID" value="KAF2249929.1"/>
    <property type="molecule type" value="Genomic_DNA"/>
</dbReference>
<dbReference type="AlphaFoldDB" id="A0A6A6II95"/>
<accession>A0A6A6II95</accession>
<sequence>STIARPGHAHYCNVRSNRERGRIEFTVCRCRNPANHGQAFCSSKWFPDIYGRLISWEAGADQILELVGRESLSRAE</sequence>
<dbReference type="OrthoDB" id="3753068at2759"/>
<proteinExistence type="predicted"/>
<protein>
    <submittedName>
        <fullName evidence="1">Uncharacterized protein</fullName>
    </submittedName>
</protein>
<keyword evidence="2" id="KW-1185">Reference proteome</keyword>
<organism evidence="1 2">
    <name type="scientific">Trematosphaeria pertusa</name>
    <dbReference type="NCBI Taxonomy" id="390896"/>
    <lineage>
        <taxon>Eukaryota</taxon>
        <taxon>Fungi</taxon>
        <taxon>Dikarya</taxon>
        <taxon>Ascomycota</taxon>
        <taxon>Pezizomycotina</taxon>
        <taxon>Dothideomycetes</taxon>
        <taxon>Pleosporomycetidae</taxon>
        <taxon>Pleosporales</taxon>
        <taxon>Massarineae</taxon>
        <taxon>Trematosphaeriaceae</taxon>
        <taxon>Trematosphaeria</taxon>
    </lineage>
</organism>
<dbReference type="RefSeq" id="XP_033684933.1">
    <property type="nucleotide sequence ID" value="XM_033822705.1"/>
</dbReference>